<accession>A0A197JM96</accession>
<protein>
    <submittedName>
        <fullName evidence="3">Uncharacterized protein</fullName>
    </submittedName>
</protein>
<dbReference type="AlphaFoldDB" id="A0A197JM96"/>
<evidence type="ECO:0000313" key="4">
    <source>
        <dbReference type="Proteomes" id="UP000078512"/>
    </source>
</evidence>
<feature type="compositionally biased region" description="Acidic residues" evidence="1">
    <location>
        <begin position="180"/>
        <end position="206"/>
    </location>
</feature>
<proteinExistence type="predicted"/>
<name>A0A197JM96_9FUNG</name>
<dbReference type="Proteomes" id="UP000078512">
    <property type="component" value="Unassembled WGS sequence"/>
</dbReference>
<gene>
    <name evidence="3" type="ORF">K457DRAFT_157719</name>
</gene>
<keyword evidence="2" id="KW-0732">Signal</keyword>
<feature type="region of interest" description="Disordered" evidence="1">
    <location>
        <begin position="551"/>
        <end position="605"/>
    </location>
</feature>
<keyword evidence="4" id="KW-1185">Reference proteome</keyword>
<feature type="compositionally biased region" description="Basic and acidic residues" evidence="1">
    <location>
        <begin position="569"/>
        <end position="578"/>
    </location>
</feature>
<feature type="region of interest" description="Disordered" evidence="1">
    <location>
        <begin position="152"/>
        <end position="224"/>
    </location>
</feature>
<dbReference type="EMBL" id="KV442069">
    <property type="protein sequence ID" value="OAQ26265.1"/>
    <property type="molecule type" value="Genomic_DNA"/>
</dbReference>
<evidence type="ECO:0000256" key="2">
    <source>
        <dbReference type="SAM" id="SignalP"/>
    </source>
</evidence>
<feature type="compositionally biased region" description="Basic and acidic residues" evidence="1">
    <location>
        <begin position="163"/>
        <end position="179"/>
    </location>
</feature>
<dbReference type="OrthoDB" id="2434075at2759"/>
<evidence type="ECO:0000256" key="1">
    <source>
        <dbReference type="SAM" id="MobiDB-lite"/>
    </source>
</evidence>
<evidence type="ECO:0000313" key="3">
    <source>
        <dbReference type="EMBL" id="OAQ26265.1"/>
    </source>
</evidence>
<sequence>MVSLVLLILAPVLILAAVVVAGIALFAPGPSKLKPKLKVTPTLTTPLVPTSNVIFTTRILPEKGKVTTTPLLPSNIVTTKPFNPIVNKIPPSSLSSAIVITTTKVPEVVTTTSRIPEVVTTKSVTPPPPPPIAVPTTTSVAKVIPMPVPVPAPAPVLEVPSDENIKGKDKNDKNDKDKKDDEDEEEDDDDWEDDDDEEEEEEEDESPNINGTTGIQAVDASDSRHVATINYESGSDKRKSSINKKRAFMMRRSVELKQGGSVLDARVKPTNESNKDRKPAVVEELQKRIDEIVKEQSAPFEAELFRIMTDLLDSQGAVEYQDVFSNIETTTQQEDSDSSVSDNKDAVTQTTFHAQDDATPAPTPGFNPRALLNTLLQPFIIQFRTDVRNTVIFICGGQHDGLIDGAINGNDDYAKKAAQDDIIATTHPDGVHFADLYDPKTAALALDCLKTHFGHLTTALGKLLVDRFAAAKEFLLKQVAGLAGIPRFLLPFSEEGDDKGAAAFAAAVAVAAGEASVSSEEKKERIERSGAFAEWLVDSMVHEFQLAVEQDQELASGGRSNTATVAKLPDAEEKKKGEEEEETSPPLVARESSQPRIRSRRSTKI</sequence>
<feature type="signal peptide" evidence="2">
    <location>
        <begin position="1"/>
        <end position="16"/>
    </location>
</feature>
<feature type="chain" id="PRO_5008276084" evidence="2">
    <location>
        <begin position="17"/>
        <end position="605"/>
    </location>
</feature>
<dbReference type="STRING" id="1314771.A0A197JM96"/>
<reference evidence="3 4" key="1">
    <citation type="submission" date="2016-05" db="EMBL/GenBank/DDBJ databases">
        <title>Genome sequencing reveals origins of a unique bacterial endosymbiosis in the earliest lineages of terrestrial Fungi.</title>
        <authorList>
            <consortium name="DOE Joint Genome Institute"/>
            <person name="Uehling J."/>
            <person name="Gryganskyi A."/>
            <person name="Hameed K."/>
            <person name="Tschaplinski T."/>
            <person name="Misztal P."/>
            <person name="Wu S."/>
            <person name="Desiro A."/>
            <person name="Vande Pol N."/>
            <person name="Du Z.-Y."/>
            <person name="Zienkiewicz A."/>
            <person name="Zienkiewicz K."/>
            <person name="Morin E."/>
            <person name="Tisserant E."/>
            <person name="Splivallo R."/>
            <person name="Hainaut M."/>
            <person name="Henrissat B."/>
            <person name="Ohm R."/>
            <person name="Kuo A."/>
            <person name="Yan J."/>
            <person name="Lipzen A."/>
            <person name="Nolan M."/>
            <person name="Labutti K."/>
            <person name="Barry K."/>
            <person name="Goldstein A."/>
            <person name="Labbe J."/>
            <person name="Schadt C."/>
            <person name="Tuskan G."/>
            <person name="Grigoriev I."/>
            <person name="Martin F."/>
            <person name="Vilgalys R."/>
            <person name="Bonito G."/>
        </authorList>
    </citation>
    <scope>NUCLEOTIDE SEQUENCE [LARGE SCALE GENOMIC DNA]</scope>
    <source>
        <strain evidence="3 4">AG-77</strain>
    </source>
</reference>
<organism evidence="3 4">
    <name type="scientific">Linnemannia elongata AG-77</name>
    <dbReference type="NCBI Taxonomy" id="1314771"/>
    <lineage>
        <taxon>Eukaryota</taxon>
        <taxon>Fungi</taxon>
        <taxon>Fungi incertae sedis</taxon>
        <taxon>Mucoromycota</taxon>
        <taxon>Mortierellomycotina</taxon>
        <taxon>Mortierellomycetes</taxon>
        <taxon>Mortierellales</taxon>
        <taxon>Mortierellaceae</taxon>
        <taxon>Linnemannia</taxon>
    </lineage>
</organism>